<evidence type="ECO:0000256" key="1">
    <source>
        <dbReference type="ARBA" id="ARBA00001936"/>
    </source>
</evidence>
<feature type="region of interest" description="Disordered" evidence="18">
    <location>
        <begin position="1153"/>
        <end position="1178"/>
    </location>
</feature>
<dbReference type="GO" id="GO:0005634">
    <property type="term" value="C:nucleus"/>
    <property type="evidence" value="ECO:0007669"/>
    <property type="project" value="UniProtKB-SubCell"/>
</dbReference>
<dbReference type="Gene3D" id="1.10.510.10">
    <property type="entry name" value="Transferase(Phosphotransferase) domain 1"/>
    <property type="match status" value="1"/>
</dbReference>
<evidence type="ECO:0000256" key="10">
    <source>
        <dbReference type="ARBA" id="ARBA00022777"/>
    </source>
</evidence>
<reference evidence="21 22" key="2">
    <citation type="submission" date="2024-10" db="EMBL/GenBank/DDBJ databases">
        <authorList>
            <person name="Ryan C."/>
        </authorList>
    </citation>
    <scope>NUCLEOTIDE SEQUENCE [LARGE SCALE GENOMIC DNA]</scope>
</reference>
<evidence type="ECO:0000256" key="8">
    <source>
        <dbReference type="ARBA" id="ARBA00022741"/>
    </source>
</evidence>
<evidence type="ECO:0000256" key="11">
    <source>
        <dbReference type="ARBA" id="ARBA00022833"/>
    </source>
</evidence>
<evidence type="ECO:0000256" key="6">
    <source>
        <dbReference type="ARBA" id="ARBA00022679"/>
    </source>
</evidence>
<dbReference type="InterPro" id="IPR012935">
    <property type="entry name" value="NuBaID_N"/>
</dbReference>
<dbReference type="Gene3D" id="3.30.310.80">
    <property type="entry name" value="Kinase associated domain 1, KA1"/>
    <property type="match status" value="1"/>
</dbReference>
<dbReference type="FunFam" id="3.30.200.20:FF:000096">
    <property type="entry name" value="Non-specific serine/threonine protein kinase"/>
    <property type="match status" value="1"/>
</dbReference>
<dbReference type="Pfam" id="PF03822">
    <property type="entry name" value="NAF"/>
    <property type="match status" value="1"/>
</dbReference>
<dbReference type="PANTHER" id="PTHR15835">
    <property type="entry name" value="NUCLEAR-INTERACTING PARTNER OF ALK"/>
    <property type="match status" value="1"/>
</dbReference>
<feature type="compositionally biased region" description="Basic and acidic residues" evidence="18">
    <location>
        <begin position="1261"/>
        <end position="1270"/>
    </location>
</feature>
<keyword evidence="5" id="KW-0723">Serine/threonine-protein kinase</keyword>
<feature type="compositionally biased region" description="Polar residues" evidence="18">
    <location>
        <begin position="1052"/>
        <end position="1064"/>
    </location>
</feature>
<accession>A0ABC9F2H7</accession>
<dbReference type="FunFam" id="3.30.310.80:FF:000002">
    <property type="entry name" value="Non-specific serine/threonine protein kinase"/>
    <property type="match status" value="1"/>
</dbReference>
<gene>
    <name evidence="21" type="ORF">URODEC1_LOCUS100803</name>
</gene>
<dbReference type="PANTHER" id="PTHR15835:SF16">
    <property type="entry name" value="F20D23.9 PROTEIN"/>
    <property type="match status" value="1"/>
</dbReference>
<evidence type="ECO:0000256" key="18">
    <source>
        <dbReference type="SAM" id="MobiDB-lite"/>
    </source>
</evidence>
<evidence type="ECO:0000313" key="22">
    <source>
        <dbReference type="Proteomes" id="UP001497457"/>
    </source>
</evidence>
<feature type="region of interest" description="Disordered" evidence="18">
    <location>
        <begin position="969"/>
        <end position="1064"/>
    </location>
</feature>
<dbReference type="CDD" id="cd14663">
    <property type="entry name" value="STKc_SnRK3"/>
    <property type="match status" value="1"/>
</dbReference>
<protein>
    <recommendedName>
        <fullName evidence="4">non-specific serine/threonine protein kinase</fullName>
        <ecNumber evidence="4">2.7.11.1</ecNumber>
    </recommendedName>
</protein>
<feature type="region of interest" description="Disordered" evidence="18">
    <location>
        <begin position="560"/>
        <end position="590"/>
    </location>
</feature>
<feature type="region of interest" description="Disordered" evidence="18">
    <location>
        <begin position="443"/>
        <end position="468"/>
    </location>
</feature>
<keyword evidence="10" id="KW-0418">Kinase</keyword>
<evidence type="ECO:0000256" key="14">
    <source>
        <dbReference type="ARBA" id="ARBA00023242"/>
    </source>
</evidence>
<dbReference type="Pfam" id="PF00069">
    <property type="entry name" value="Pkinase"/>
    <property type="match status" value="1"/>
</dbReference>
<evidence type="ECO:0000259" key="19">
    <source>
        <dbReference type="PROSITE" id="PS50011"/>
    </source>
</evidence>
<dbReference type="InterPro" id="IPR000719">
    <property type="entry name" value="Prot_kinase_dom"/>
</dbReference>
<sequence length="1449" mass="156276">MSASVGRTRVGRYELGRTLGEGTFAKVKFARNVETGENVAIKILDKEKVLRHKMIAQIKREISTMKLIRHPNVIRMHEVMASKTKIYIVMELVTGGELFDKIASHGRLKEDDARKYFQQLINAVDYCHSRGVYHRDLKPENLLLDASGTLKVSDFGLSALSQQVREDGLLHTTCGTPNYVAPEVINNKGYDGAKADLWSCGVILFVLMAGYLPFEDSNLMSLYKKIFKADFSCPSWFSTSAKKLIKKILDPNPSTRITIAELINNEWFKKGYQPPRFETADVNLDDVNSIFNESNDSAQLVVERREERPSPSVMNAFELISTSQGLNLGTLFEKQTGSVKRETRFASRLPANEILSKIEAAAGPMGFNVQKRNYKLKLQGENPGRKGQLAIATEVFEVTPSLYMVELRKSNGDTLEFHKFYHNISNGLKDVMWKPDGSIVEGVEARHRRSPGLEEREDPRPESPIASRITIRARTLALCSLLRPALTRPDASSLPPRPPRASAAAMREEVRSSSAAPPDPRHARSVSPPPTPVASSAGASSPPAQANAASIDWLGSDQVSKAGSSHVAPPASQPALSTNADGAAADFSQSSCRPWERGDLLRRLATFKHSTWASKPKAASSLACAQRGWVNIDVDKIECESCGAHLIFTALTSWSPAEVAKAGEAFAEQLDASHQNDCPWRGNSCADSLVQFHLTPSALVGGFKDRCDGLLQFVSLPVIASSAIESMKLTRSVQIDRVLSQSVTILSGEIGYRTDSTTGIDISQQDETCCYTQAQKLISICGWEPRWLPNVQDWEENSTRSARNAGSAEPDVQFHSQFPEHHQSSYSASVKKEKGKGKMRVKDSGCSMRSPLLDCSLCGATVRIWDFKSVPRPSHLSLNNMGMPDTGRKHVLTRGISATSGINGLVAGGAEKENVEGRDEAGTDERKSVSNAQVDLNLTMAGGLPSNHSALPPMPGHFNYGGMGRDLIIGQPTGSELGGHAASFESRGPSSRKRNLEEGGSTADKPINRLQPADSIEGTVIDRDGDEVDDAAQDSGARSKRPRGFNLFDINRPSSSGAGPSRNLSFDLDIDVNRLDTSNAEVPSALHNSFPKDSMRASSVIAMDTVHSAEENSMESVEYHPCDGDDVNKPSSALRSGGMSEALDLNYSNQAQQSSFVQPAAETESNAREIGGSSMNGGEEVLNAETTPASARDQLSLGVSGGSVGMGASHEAEIHGTDISEHKTGSVVGDADPIPELTETMGHTGESAPGPALMDESAPEVGREDPHGDSQDMASRLAVRGDSGSKICGSTKADSVESGEKMSHAVGPENSAHPSLSCNARVYSGIDASKEEVTGIMLTNDDYDPGNGLGATNGENDYETELPDFDPIKHHNSYCPWVNGNVAAACCINTGSSSGLCGWQLTIDAIETLQSLGQAQNLTMQSDSAASLYKDDHAPPSRKLLKRANHSKS</sequence>
<feature type="region of interest" description="Disordered" evidence="18">
    <location>
        <begin position="910"/>
        <end position="929"/>
    </location>
</feature>
<feature type="compositionally biased region" description="Low complexity" evidence="18">
    <location>
        <begin position="488"/>
        <end position="505"/>
    </location>
</feature>
<evidence type="ECO:0000256" key="12">
    <source>
        <dbReference type="ARBA" id="ARBA00022840"/>
    </source>
</evidence>
<feature type="domain" description="Protein kinase" evidence="19">
    <location>
        <begin position="13"/>
        <end position="268"/>
    </location>
</feature>
<dbReference type="SMART" id="SM00220">
    <property type="entry name" value="S_TKc"/>
    <property type="match status" value="1"/>
</dbReference>
<keyword evidence="8 17" id="KW-0547">Nucleotide-binding</keyword>
<keyword evidence="22" id="KW-1185">Reference proteome</keyword>
<dbReference type="EMBL" id="OZ075115">
    <property type="protein sequence ID" value="CAL5067071.1"/>
    <property type="molecule type" value="Genomic_DNA"/>
</dbReference>
<dbReference type="InterPro" id="IPR013909">
    <property type="entry name" value="NuBaID_C"/>
</dbReference>
<dbReference type="InterPro" id="IPR017441">
    <property type="entry name" value="Protein_kinase_ATP_BS"/>
</dbReference>
<dbReference type="PROSITE" id="PS00107">
    <property type="entry name" value="PROTEIN_KINASE_ATP"/>
    <property type="match status" value="1"/>
</dbReference>
<keyword evidence="9" id="KW-0863">Zinc-finger</keyword>
<feature type="region of interest" description="Disordered" evidence="18">
    <location>
        <begin position="1240"/>
        <end position="1316"/>
    </location>
</feature>
<feature type="compositionally biased region" description="Basic residues" evidence="18">
    <location>
        <begin position="1439"/>
        <end position="1449"/>
    </location>
</feature>
<feature type="compositionally biased region" description="Basic and acidic residues" evidence="18">
    <location>
        <begin position="451"/>
        <end position="461"/>
    </location>
</feature>
<proteinExistence type="inferred from homology"/>
<keyword evidence="7" id="KW-0479">Metal-binding</keyword>
<feature type="region of interest" description="Disordered" evidence="18">
    <location>
        <begin position="817"/>
        <end position="843"/>
    </location>
</feature>
<comment type="similarity">
    <text evidence="3">Belongs to the protein kinase superfamily. CAMK Ser/Thr protein kinase family. SNF1 subfamily.</text>
</comment>
<evidence type="ECO:0000259" key="20">
    <source>
        <dbReference type="PROSITE" id="PS50816"/>
    </source>
</evidence>
<keyword evidence="6" id="KW-0808">Transferase</keyword>
<evidence type="ECO:0000313" key="21">
    <source>
        <dbReference type="EMBL" id="CAL5067071.1"/>
    </source>
</evidence>
<dbReference type="Pfam" id="PF08600">
    <property type="entry name" value="NuBaID_C"/>
    <property type="match status" value="1"/>
</dbReference>
<organism evidence="21 22">
    <name type="scientific">Urochloa decumbens</name>
    <dbReference type="NCBI Taxonomy" id="240449"/>
    <lineage>
        <taxon>Eukaryota</taxon>
        <taxon>Viridiplantae</taxon>
        <taxon>Streptophyta</taxon>
        <taxon>Embryophyta</taxon>
        <taxon>Tracheophyta</taxon>
        <taxon>Spermatophyta</taxon>
        <taxon>Magnoliopsida</taxon>
        <taxon>Liliopsida</taxon>
        <taxon>Poales</taxon>
        <taxon>Poaceae</taxon>
        <taxon>PACMAD clade</taxon>
        <taxon>Panicoideae</taxon>
        <taxon>Panicodae</taxon>
        <taxon>Paniceae</taxon>
        <taxon>Melinidinae</taxon>
        <taxon>Urochloa</taxon>
    </lineage>
</organism>
<dbReference type="CDD" id="cd12195">
    <property type="entry name" value="CIPK_C"/>
    <property type="match status" value="1"/>
</dbReference>
<dbReference type="InterPro" id="IPR008271">
    <property type="entry name" value="Ser/Thr_kinase_AS"/>
</dbReference>
<evidence type="ECO:0000256" key="13">
    <source>
        <dbReference type="ARBA" id="ARBA00023211"/>
    </source>
</evidence>
<feature type="compositionally biased region" description="Basic and acidic residues" evidence="18">
    <location>
        <begin position="1294"/>
        <end position="1303"/>
    </location>
</feature>
<dbReference type="SUPFAM" id="SSF56112">
    <property type="entry name" value="Protein kinase-like (PK-like)"/>
    <property type="match status" value="1"/>
</dbReference>
<feature type="region of interest" description="Disordered" evidence="18">
    <location>
        <begin position="1428"/>
        <end position="1449"/>
    </location>
</feature>
<evidence type="ECO:0000256" key="5">
    <source>
        <dbReference type="ARBA" id="ARBA00022527"/>
    </source>
</evidence>
<evidence type="ECO:0000256" key="7">
    <source>
        <dbReference type="ARBA" id="ARBA00022723"/>
    </source>
</evidence>
<evidence type="ECO:0000256" key="9">
    <source>
        <dbReference type="ARBA" id="ARBA00022771"/>
    </source>
</evidence>
<dbReference type="PROSITE" id="PS00108">
    <property type="entry name" value="PROTEIN_KINASE_ST"/>
    <property type="match status" value="1"/>
</dbReference>
<evidence type="ECO:0000256" key="16">
    <source>
        <dbReference type="ARBA" id="ARBA00048679"/>
    </source>
</evidence>
<dbReference type="PROSITE" id="PS50011">
    <property type="entry name" value="PROTEIN_KINASE_DOM"/>
    <property type="match status" value="1"/>
</dbReference>
<dbReference type="InterPro" id="IPR004041">
    <property type="entry name" value="NAF_dom"/>
</dbReference>
<feature type="domain" description="NAF" evidence="20">
    <location>
        <begin position="309"/>
        <end position="333"/>
    </location>
</feature>
<reference evidence="22" key="1">
    <citation type="submission" date="2024-06" db="EMBL/GenBank/DDBJ databases">
        <authorList>
            <person name="Ryan C."/>
        </authorList>
    </citation>
    <scope>NUCLEOTIDE SEQUENCE [LARGE SCALE GENOMIC DNA]</scope>
</reference>
<keyword evidence="12 17" id="KW-0067">ATP-binding</keyword>
<dbReference type="PROSITE" id="PS50816">
    <property type="entry name" value="NAF"/>
    <property type="match status" value="1"/>
</dbReference>
<feature type="region of interest" description="Disordered" evidence="18">
    <location>
        <begin position="1111"/>
        <end position="1137"/>
    </location>
</feature>
<evidence type="ECO:0000256" key="3">
    <source>
        <dbReference type="ARBA" id="ARBA00006234"/>
    </source>
</evidence>
<keyword evidence="11" id="KW-0862">Zinc</keyword>
<dbReference type="Proteomes" id="UP001497457">
    <property type="component" value="Chromosome 5rd"/>
</dbReference>
<dbReference type="Gene3D" id="3.30.200.20">
    <property type="entry name" value="Phosphorylase Kinase, domain 1"/>
    <property type="match status" value="1"/>
</dbReference>
<dbReference type="FunFam" id="1.10.510.10:FF:000279">
    <property type="entry name" value="Non-specific serine/threonine protein kinase"/>
    <property type="match status" value="1"/>
</dbReference>
<evidence type="ECO:0000256" key="17">
    <source>
        <dbReference type="PROSITE-ProRule" id="PRU10141"/>
    </source>
</evidence>
<comment type="subcellular location">
    <subcellularLocation>
        <location evidence="2">Nucleus</location>
    </subcellularLocation>
</comment>
<evidence type="ECO:0000256" key="15">
    <source>
        <dbReference type="ARBA" id="ARBA00047899"/>
    </source>
</evidence>
<comment type="catalytic activity">
    <reaction evidence="15">
        <text>L-threonyl-[protein] + ATP = O-phospho-L-threonyl-[protein] + ADP + H(+)</text>
        <dbReference type="Rhea" id="RHEA:46608"/>
        <dbReference type="Rhea" id="RHEA-COMP:11060"/>
        <dbReference type="Rhea" id="RHEA-COMP:11605"/>
        <dbReference type="ChEBI" id="CHEBI:15378"/>
        <dbReference type="ChEBI" id="CHEBI:30013"/>
        <dbReference type="ChEBI" id="CHEBI:30616"/>
        <dbReference type="ChEBI" id="CHEBI:61977"/>
        <dbReference type="ChEBI" id="CHEBI:456216"/>
        <dbReference type="EC" id="2.7.11.1"/>
    </reaction>
</comment>
<name>A0ABC9F2H7_9POAL</name>
<comment type="catalytic activity">
    <reaction evidence="16">
        <text>L-seryl-[protein] + ATP = O-phospho-L-seryl-[protein] + ADP + H(+)</text>
        <dbReference type="Rhea" id="RHEA:17989"/>
        <dbReference type="Rhea" id="RHEA-COMP:9863"/>
        <dbReference type="Rhea" id="RHEA-COMP:11604"/>
        <dbReference type="ChEBI" id="CHEBI:15378"/>
        <dbReference type="ChEBI" id="CHEBI:29999"/>
        <dbReference type="ChEBI" id="CHEBI:30616"/>
        <dbReference type="ChEBI" id="CHEBI:83421"/>
        <dbReference type="ChEBI" id="CHEBI:456216"/>
        <dbReference type="EC" id="2.7.11.1"/>
    </reaction>
</comment>
<feature type="compositionally biased region" description="Low complexity" evidence="18">
    <location>
        <begin position="533"/>
        <end position="547"/>
    </location>
</feature>
<dbReference type="Pfam" id="PF07967">
    <property type="entry name" value="zf-C3HC"/>
    <property type="match status" value="1"/>
</dbReference>
<dbReference type="EC" id="2.7.11.1" evidence="4"/>
<evidence type="ECO:0000256" key="2">
    <source>
        <dbReference type="ARBA" id="ARBA00004123"/>
    </source>
</evidence>
<comment type="cofactor">
    <cofactor evidence="1">
        <name>Mn(2+)</name>
        <dbReference type="ChEBI" id="CHEBI:29035"/>
    </cofactor>
</comment>
<dbReference type="GO" id="GO:0005524">
    <property type="term" value="F:ATP binding"/>
    <property type="evidence" value="ECO:0007669"/>
    <property type="project" value="UniProtKB-UniRule"/>
</dbReference>
<dbReference type="InterPro" id="IPR018451">
    <property type="entry name" value="NAF/FISL_domain"/>
</dbReference>
<feature type="region of interest" description="Disordered" evidence="18">
    <location>
        <begin position="487"/>
        <end position="547"/>
    </location>
</feature>
<keyword evidence="14" id="KW-0539">Nucleus</keyword>
<dbReference type="InterPro" id="IPR011009">
    <property type="entry name" value="Kinase-like_dom_sf"/>
</dbReference>
<evidence type="ECO:0000256" key="4">
    <source>
        <dbReference type="ARBA" id="ARBA00012513"/>
    </source>
</evidence>
<feature type="compositionally biased region" description="Basic and acidic residues" evidence="18">
    <location>
        <begin position="910"/>
        <end position="928"/>
    </location>
</feature>
<feature type="binding site" evidence="17">
    <location>
        <position position="42"/>
    </location>
    <ligand>
        <name>ATP</name>
        <dbReference type="ChEBI" id="CHEBI:30616"/>
    </ligand>
</feature>
<keyword evidence="13" id="KW-0464">Manganese</keyword>
<dbReference type="GO" id="GO:0004674">
    <property type="term" value="F:protein serine/threonine kinase activity"/>
    <property type="evidence" value="ECO:0007669"/>
    <property type="project" value="UniProtKB-KW"/>
</dbReference>
<feature type="compositionally biased region" description="Basic and acidic residues" evidence="18">
    <location>
        <begin position="1117"/>
        <end position="1128"/>
    </location>
</feature>